<comment type="catalytic activity">
    <reaction evidence="5">
        <text>a long-chain fatty acid + ATP + CoA = a long-chain fatty acyl-CoA + AMP + diphosphate</text>
        <dbReference type="Rhea" id="RHEA:15421"/>
        <dbReference type="ChEBI" id="CHEBI:30616"/>
        <dbReference type="ChEBI" id="CHEBI:33019"/>
        <dbReference type="ChEBI" id="CHEBI:57287"/>
        <dbReference type="ChEBI" id="CHEBI:57560"/>
        <dbReference type="ChEBI" id="CHEBI:83139"/>
        <dbReference type="ChEBI" id="CHEBI:456215"/>
        <dbReference type="EC" id="6.2.1.3"/>
    </reaction>
</comment>
<dbReference type="GO" id="GO:0005783">
    <property type="term" value="C:endoplasmic reticulum"/>
    <property type="evidence" value="ECO:0007669"/>
    <property type="project" value="TreeGrafter"/>
</dbReference>
<evidence type="ECO:0000313" key="9">
    <source>
        <dbReference type="EMBL" id="GMI19781.1"/>
    </source>
</evidence>
<evidence type="ECO:0000256" key="7">
    <source>
        <dbReference type="SAM" id="Phobius"/>
    </source>
</evidence>
<evidence type="ECO:0000256" key="3">
    <source>
        <dbReference type="ARBA" id="ARBA00022741"/>
    </source>
</evidence>
<protein>
    <recommendedName>
        <fullName evidence="8">AMP-dependent synthetase/ligase domain-containing protein</fullName>
    </recommendedName>
</protein>
<proteinExistence type="inferred from homology"/>
<comment type="caution">
    <text evidence="9">The sequence shown here is derived from an EMBL/GenBank/DDBJ whole genome shotgun (WGS) entry which is preliminary data.</text>
</comment>
<dbReference type="InterPro" id="IPR042099">
    <property type="entry name" value="ANL_N_sf"/>
</dbReference>
<dbReference type="OrthoDB" id="1700726at2759"/>
<keyword evidence="3" id="KW-0547">Nucleotide-binding</keyword>
<evidence type="ECO:0000256" key="6">
    <source>
        <dbReference type="SAM" id="MobiDB-lite"/>
    </source>
</evidence>
<evidence type="ECO:0000256" key="4">
    <source>
        <dbReference type="ARBA" id="ARBA00022840"/>
    </source>
</evidence>
<dbReference type="PANTHER" id="PTHR43272:SF83">
    <property type="entry name" value="ACYL-COA SYNTHETASE LONG-CHAIN, ISOFORM J"/>
    <property type="match status" value="1"/>
</dbReference>
<feature type="compositionally biased region" description="Basic and acidic residues" evidence="6">
    <location>
        <begin position="7"/>
        <end position="20"/>
    </location>
</feature>
<dbReference type="AlphaFoldDB" id="A0A9W7L0Q3"/>
<keyword evidence="7" id="KW-0812">Transmembrane</keyword>
<keyword evidence="2" id="KW-0436">Ligase</keyword>
<gene>
    <name evidence="9" type="ORF">TrRE_jg11592</name>
</gene>
<evidence type="ECO:0000256" key="5">
    <source>
        <dbReference type="ARBA" id="ARBA00036813"/>
    </source>
</evidence>
<feature type="domain" description="AMP-dependent synthetase/ligase" evidence="8">
    <location>
        <begin position="161"/>
        <end position="592"/>
    </location>
</feature>
<name>A0A9W7L0Q3_9STRA</name>
<sequence>MSSPADVKVDIPADPKKEPLLDDDSDSPPSGPNPIVVGLKWIVSTALLLPVYALLFGLDFVLMIITFKWVGIFVQMGARMTMRSVPVPSTLGGTGEMSHRCSKAAAANGFSVSPFPSEGIDTIYNMSKRAFEMHAAKDCMGTRTYQGPVTIEGKPKKQFGETVYRTYGEVGAMANKFGAALRESGLVPASETTDLKQLSTPCSVAIFENTSAEWMISAQGCFTQSMIVTTIYATLGMDAVIDAVKDCKIRAIVCNKINVGKLMAKIKDMPTLKYIIYTNDMVAPDDKTVVPAGAGGVSVVTFEDFVNGGDVAKYPPTPPKAETCAVIMYTSGSTGKPKGVVVTHKNLLSTCSGAIDALGVRVGNDTYLGYLPLAHILELIAEIGMIGFGCTICYADPKTLTTTGAHPIGALEQYSPTIMAGVPKIWDVIKKGVQAKVAAGSPVAQFLVNTAIAARSFAISWGYDTPLFNALVFKKFAKVVGGRLRLALSGGGPLNTEVQLFVRTAFGCPLFQGYGLTETCAGLSLQDPLDLRCGIAGVPIAACEVKLESCPDIQDKKKNAYLITDTKDVNGNKIFGRGEVMVRGNNITKGYYMMEDKTKEVYEEDGFFHTGDIGQFMADGSIRIVDRKKNLVKLKGGEYIAIENMEMSYGNSSFVDAIGGGICCYGDPEMDRPVALMQLNEPISMKWAAANGVSGNFATVMRSKALYNAILADLNNEGKKAGLSNLEKLKGVTFLTDPWTPENGCLTAANKLQRRVVIEVHEKEFEAVRKLGIFN</sequence>
<evidence type="ECO:0000256" key="1">
    <source>
        <dbReference type="ARBA" id="ARBA00006432"/>
    </source>
</evidence>
<keyword evidence="4" id="KW-0067">ATP-binding</keyword>
<dbReference type="GO" id="GO:0005524">
    <property type="term" value="F:ATP binding"/>
    <property type="evidence" value="ECO:0007669"/>
    <property type="project" value="UniProtKB-KW"/>
</dbReference>
<organism evidence="9 10">
    <name type="scientific">Triparma retinervis</name>
    <dbReference type="NCBI Taxonomy" id="2557542"/>
    <lineage>
        <taxon>Eukaryota</taxon>
        <taxon>Sar</taxon>
        <taxon>Stramenopiles</taxon>
        <taxon>Ochrophyta</taxon>
        <taxon>Bolidophyceae</taxon>
        <taxon>Parmales</taxon>
        <taxon>Triparmaceae</taxon>
        <taxon>Triparma</taxon>
    </lineage>
</organism>
<evidence type="ECO:0000259" key="8">
    <source>
        <dbReference type="Pfam" id="PF00501"/>
    </source>
</evidence>
<feature type="transmembrane region" description="Helical" evidence="7">
    <location>
        <begin position="51"/>
        <end position="74"/>
    </location>
</feature>
<dbReference type="GO" id="GO:0016020">
    <property type="term" value="C:membrane"/>
    <property type="evidence" value="ECO:0007669"/>
    <property type="project" value="TreeGrafter"/>
</dbReference>
<keyword evidence="10" id="KW-1185">Reference proteome</keyword>
<evidence type="ECO:0000256" key="2">
    <source>
        <dbReference type="ARBA" id="ARBA00022598"/>
    </source>
</evidence>
<evidence type="ECO:0000313" key="10">
    <source>
        <dbReference type="Proteomes" id="UP001165082"/>
    </source>
</evidence>
<accession>A0A9W7L0Q3</accession>
<keyword evidence="7" id="KW-0472">Membrane</keyword>
<dbReference type="PANTHER" id="PTHR43272">
    <property type="entry name" value="LONG-CHAIN-FATTY-ACID--COA LIGASE"/>
    <property type="match status" value="1"/>
</dbReference>
<dbReference type="GO" id="GO:0004467">
    <property type="term" value="F:long-chain fatty acid-CoA ligase activity"/>
    <property type="evidence" value="ECO:0007669"/>
    <property type="project" value="UniProtKB-EC"/>
</dbReference>
<dbReference type="Pfam" id="PF00501">
    <property type="entry name" value="AMP-binding"/>
    <property type="match status" value="1"/>
</dbReference>
<dbReference type="EMBL" id="BRXZ01008014">
    <property type="protein sequence ID" value="GMI19781.1"/>
    <property type="molecule type" value="Genomic_DNA"/>
</dbReference>
<dbReference type="PROSITE" id="PS00455">
    <property type="entry name" value="AMP_BINDING"/>
    <property type="match status" value="1"/>
</dbReference>
<comment type="similarity">
    <text evidence="1">Belongs to the ATP-dependent AMP-binding enzyme family.</text>
</comment>
<keyword evidence="7" id="KW-1133">Transmembrane helix</keyword>
<dbReference type="Gene3D" id="3.40.50.12780">
    <property type="entry name" value="N-terminal domain of ligase-like"/>
    <property type="match status" value="1"/>
</dbReference>
<dbReference type="Proteomes" id="UP001165082">
    <property type="component" value="Unassembled WGS sequence"/>
</dbReference>
<dbReference type="InterPro" id="IPR000873">
    <property type="entry name" value="AMP-dep_synth/lig_dom"/>
</dbReference>
<dbReference type="SUPFAM" id="SSF56801">
    <property type="entry name" value="Acetyl-CoA synthetase-like"/>
    <property type="match status" value="1"/>
</dbReference>
<dbReference type="InterPro" id="IPR020845">
    <property type="entry name" value="AMP-binding_CS"/>
</dbReference>
<reference evidence="9" key="1">
    <citation type="submission" date="2022-07" db="EMBL/GenBank/DDBJ databases">
        <title>Genome analysis of Parmales, a sister group of diatoms, reveals the evolutionary specialization of diatoms from phago-mixotrophs to photoautotrophs.</title>
        <authorList>
            <person name="Ban H."/>
            <person name="Sato S."/>
            <person name="Yoshikawa S."/>
            <person name="Kazumasa Y."/>
            <person name="Nakamura Y."/>
            <person name="Ichinomiya M."/>
            <person name="Saitoh K."/>
            <person name="Sato N."/>
            <person name="Blanc-Mathieu R."/>
            <person name="Endo H."/>
            <person name="Kuwata A."/>
            <person name="Ogata H."/>
        </authorList>
    </citation>
    <scope>NUCLEOTIDE SEQUENCE</scope>
</reference>
<feature type="region of interest" description="Disordered" evidence="6">
    <location>
        <begin position="1"/>
        <end position="29"/>
    </location>
</feature>